<reference evidence="1 2" key="1">
    <citation type="journal article" date="2015" name="Microbes Environ.">
        <title>Distribution and evolution of nitrogen fixation genes in the phylum bacteroidetes.</title>
        <authorList>
            <person name="Inoue J."/>
            <person name="Oshima K."/>
            <person name="Suda W."/>
            <person name="Sakamoto M."/>
            <person name="Iino T."/>
            <person name="Noda S."/>
            <person name="Hongoh Y."/>
            <person name="Hattori M."/>
            <person name="Ohkuma M."/>
        </authorList>
    </citation>
    <scope>NUCLEOTIDE SEQUENCE [LARGE SCALE GENOMIC DNA]</scope>
    <source>
        <strain evidence="1">JCM 15548</strain>
    </source>
</reference>
<dbReference type="AlphaFoldDB" id="A0A0E9LT20"/>
<dbReference type="STRING" id="1236989.JCM15548_48"/>
<organism evidence="1 2">
    <name type="scientific">Geofilum rubicundum JCM 15548</name>
    <dbReference type="NCBI Taxonomy" id="1236989"/>
    <lineage>
        <taxon>Bacteria</taxon>
        <taxon>Pseudomonadati</taxon>
        <taxon>Bacteroidota</taxon>
        <taxon>Bacteroidia</taxon>
        <taxon>Marinilabiliales</taxon>
        <taxon>Marinilabiliaceae</taxon>
        <taxon>Geofilum</taxon>
    </lineage>
</organism>
<dbReference type="EMBL" id="BAZW01000001">
    <property type="protein sequence ID" value="GAO27995.1"/>
    <property type="molecule type" value="Genomic_DNA"/>
</dbReference>
<dbReference type="OrthoDB" id="1120195at2"/>
<accession>A0A0E9LT20</accession>
<evidence type="ECO:0000313" key="2">
    <source>
        <dbReference type="Proteomes" id="UP000032900"/>
    </source>
</evidence>
<protein>
    <submittedName>
        <fullName evidence="1">Uncharacterized protein</fullName>
    </submittedName>
</protein>
<sequence length="123" mass="14308">MTLPVFSKDELQKATQKEDLILAAANQIIKDFAEFGLEVHFSGKTASFYEELSGQLEVHVRQLISENYSGFMGLLYRIDIGPREIAQYEADMKGFPYPRMITELIIHREIKKVLFRAYFKQKK</sequence>
<dbReference type="RefSeq" id="WP_062121912.1">
    <property type="nucleotide sequence ID" value="NZ_BAZW01000001.1"/>
</dbReference>
<gene>
    <name evidence="1" type="ORF">JCM15548_48</name>
</gene>
<evidence type="ECO:0000313" key="1">
    <source>
        <dbReference type="EMBL" id="GAO27995.1"/>
    </source>
</evidence>
<dbReference type="Proteomes" id="UP000032900">
    <property type="component" value="Unassembled WGS sequence"/>
</dbReference>
<keyword evidence="2" id="KW-1185">Reference proteome</keyword>
<proteinExistence type="predicted"/>
<comment type="caution">
    <text evidence="1">The sequence shown here is derived from an EMBL/GenBank/DDBJ whole genome shotgun (WGS) entry which is preliminary data.</text>
</comment>
<name>A0A0E9LT20_9BACT</name>